<evidence type="ECO:0000259" key="1">
    <source>
        <dbReference type="Pfam" id="PF00724"/>
    </source>
</evidence>
<dbReference type="SUPFAM" id="SSF51395">
    <property type="entry name" value="FMN-linked oxidoreductases"/>
    <property type="match status" value="1"/>
</dbReference>
<dbReference type="Proteomes" id="UP001583177">
    <property type="component" value="Unassembled WGS sequence"/>
</dbReference>
<reference evidence="2 3" key="1">
    <citation type="journal article" date="2024" name="IMA Fungus">
        <title>IMA Genome - F19 : A genome assembly and annotation guide to empower mycologists, including annotated draft genome sequences of Ceratocystis pirilliformis, Diaporthe australafricana, Fusarium ophioides, Paecilomyces lecythidis, and Sporothrix stenoceras.</title>
        <authorList>
            <person name="Aylward J."/>
            <person name="Wilson A.M."/>
            <person name="Visagie C.M."/>
            <person name="Spraker J."/>
            <person name="Barnes I."/>
            <person name="Buitendag C."/>
            <person name="Ceriani C."/>
            <person name="Del Mar Angel L."/>
            <person name="du Plessis D."/>
            <person name="Fuchs T."/>
            <person name="Gasser K."/>
            <person name="Kramer D."/>
            <person name="Li W."/>
            <person name="Munsamy K."/>
            <person name="Piso A."/>
            <person name="Price J.L."/>
            <person name="Sonnekus B."/>
            <person name="Thomas C."/>
            <person name="van der Nest A."/>
            <person name="van Dijk A."/>
            <person name="van Heerden A."/>
            <person name="van Vuuren N."/>
            <person name="Yilmaz N."/>
            <person name="Duong T.A."/>
            <person name="van der Merwe N.A."/>
            <person name="Wingfield M.J."/>
            <person name="Wingfield B.D."/>
        </authorList>
    </citation>
    <scope>NUCLEOTIDE SEQUENCE [LARGE SCALE GENOMIC DNA]</scope>
    <source>
        <strain evidence="2 3">CMW 18300</strain>
    </source>
</reference>
<evidence type="ECO:0000313" key="2">
    <source>
        <dbReference type="EMBL" id="KAL1872378.1"/>
    </source>
</evidence>
<dbReference type="EMBL" id="JAWRVE010000029">
    <property type="protein sequence ID" value="KAL1872378.1"/>
    <property type="molecule type" value="Genomic_DNA"/>
</dbReference>
<dbReference type="Gene3D" id="3.20.20.70">
    <property type="entry name" value="Aldolase class I"/>
    <property type="match status" value="1"/>
</dbReference>
<dbReference type="InterPro" id="IPR001155">
    <property type="entry name" value="OxRdtase_FMN_N"/>
</dbReference>
<accession>A0ABR3X8W8</accession>
<organism evidence="2 3">
    <name type="scientific">Diaporthe australafricana</name>
    <dbReference type="NCBI Taxonomy" id="127596"/>
    <lineage>
        <taxon>Eukaryota</taxon>
        <taxon>Fungi</taxon>
        <taxon>Dikarya</taxon>
        <taxon>Ascomycota</taxon>
        <taxon>Pezizomycotina</taxon>
        <taxon>Sordariomycetes</taxon>
        <taxon>Sordariomycetidae</taxon>
        <taxon>Diaporthales</taxon>
        <taxon>Diaporthaceae</taxon>
        <taxon>Diaporthe</taxon>
    </lineage>
</organism>
<dbReference type="PANTHER" id="PTHR22893:SF93">
    <property type="entry name" value="HYPOTHETICAL OXIDOREDUCTASE (EUROFUNG)"/>
    <property type="match status" value="1"/>
</dbReference>
<dbReference type="InterPro" id="IPR045247">
    <property type="entry name" value="Oye-like"/>
</dbReference>
<proteinExistence type="predicted"/>
<keyword evidence="3" id="KW-1185">Reference proteome</keyword>
<dbReference type="InterPro" id="IPR013785">
    <property type="entry name" value="Aldolase_TIM"/>
</dbReference>
<evidence type="ECO:0000313" key="3">
    <source>
        <dbReference type="Proteomes" id="UP001583177"/>
    </source>
</evidence>
<dbReference type="PANTHER" id="PTHR22893">
    <property type="entry name" value="NADH OXIDOREDUCTASE-RELATED"/>
    <property type="match status" value="1"/>
</dbReference>
<feature type="domain" description="NADH:flavin oxidoreductase/NADH oxidase N-terminal" evidence="1">
    <location>
        <begin position="12"/>
        <end position="379"/>
    </location>
</feature>
<sequence length="422" mass="46826">MGDAAVSRAGSKLFQPLTIANGKIQLKHRVVLAPLTRNRGTPVKESTPESPNREWIPNDLMAEYYSQRATDGGLIISEAIPPNLEGNAMPGVPGLFRPDQAEAWKRVVSAVHAKGGVIYAQLWHSGRANIPHLTGTPTLSASATPWDDPEETFPYPPPHTATPVKLADHPPVEMTVEKIKQTIGDFCNAAKAAMDAGFDGVEVHGGNGYLPEQFLSSNINKRTDDYGGSPEKRCRFALELMSELAGTVGQDNLAIRLSPFGLFNQARGEQRRETWGHLCRELKRSLPTLSYVSFIEPRYEQIFSEEQKQGFLDSWGLPEVDLSEFRGIFGCTPFLSGGGWNDQNAWGEVEAGKYDALLFGRYFISNPDLVERLRQGRALAPYDRSRFYGPFPDDAHVGYTDYPTWEQQQKKESALSQAQPQM</sequence>
<comment type="caution">
    <text evidence="2">The sequence shown here is derived from an EMBL/GenBank/DDBJ whole genome shotgun (WGS) entry which is preliminary data.</text>
</comment>
<name>A0ABR3X8W8_9PEZI</name>
<protein>
    <recommendedName>
        <fullName evidence="1">NADH:flavin oxidoreductase/NADH oxidase N-terminal domain-containing protein</fullName>
    </recommendedName>
</protein>
<dbReference type="CDD" id="cd02933">
    <property type="entry name" value="OYE_like_FMN"/>
    <property type="match status" value="1"/>
</dbReference>
<dbReference type="Pfam" id="PF00724">
    <property type="entry name" value="Oxidored_FMN"/>
    <property type="match status" value="1"/>
</dbReference>
<gene>
    <name evidence="2" type="ORF">Daus18300_004348</name>
</gene>